<protein>
    <submittedName>
        <fullName evidence="11">Accessory gene regulator protein A</fullName>
    </submittedName>
    <submittedName>
        <fullName evidence="9">Response regulator transcription factor</fullName>
    </submittedName>
    <submittedName>
        <fullName evidence="8">Two-component signal transduction response regulator ComE</fullName>
    </submittedName>
    <submittedName>
        <fullName evidence="13">Two-component system LytR/AlgR family transcriptional regulator</fullName>
    </submittedName>
</protein>
<dbReference type="EMBL" id="LR134002">
    <property type="protein sequence ID" value="VDY73018.1"/>
    <property type="molecule type" value="Genomic_DNA"/>
</dbReference>
<dbReference type="SMART" id="SM00850">
    <property type="entry name" value="LytTR"/>
    <property type="match status" value="1"/>
</dbReference>
<dbReference type="Proteomes" id="UP000248534">
    <property type="component" value="Chromosome 1"/>
</dbReference>
<dbReference type="Proteomes" id="UP000183504">
    <property type="component" value="Unassembled WGS sequence"/>
</dbReference>
<dbReference type="Pfam" id="PF04397">
    <property type="entry name" value="LytTR"/>
    <property type="match status" value="1"/>
</dbReference>
<evidence type="ECO:0000259" key="7">
    <source>
        <dbReference type="PROSITE" id="PS50930"/>
    </source>
</evidence>
<reference evidence="9 23" key="6">
    <citation type="submission" date="2019-06" db="EMBL/GenBank/DDBJ databases">
        <title>The organization of the Streptococcus sanguinis genomes.</title>
        <authorList>
            <person name="Wang H.Y."/>
            <person name="Chen Y.Y.M."/>
            <person name="Wu C.H."/>
        </authorList>
    </citation>
    <scope>NUCLEOTIDE SEQUENCE [LARGE SCALE GENOMIC DNA]</scope>
    <source>
        <strain evidence="9 23">CGMH058</strain>
    </source>
</reference>
<evidence type="ECO:0000313" key="8">
    <source>
        <dbReference type="EMBL" id="CEL91569.1"/>
    </source>
</evidence>
<dbReference type="EMBL" id="RJMK01000006">
    <property type="protein sequence ID" value="RSI07111.1"/>
    <property type="molecule type" value="Genomic_DNA"/>
</dbReference>
<dbReference type="PANTHER" id="PTHR37299:SF3">
    <property type="entry name" value="STAGE 0 SPORULATION PROTEIN A HOMOLOG"/>
    <property type="match status" value="1"/>
</dbReference>
<keyword evidence="2" id="KW-0902">Two-component regulatory system</keyword>
<dbReference type="Proteomes" id="UP000272846">
    <property type="component" value="Unassembled WGS sequence"/>
</dbReference>
<dbReference type="EMBL" id="LS483364">
    <property type="protein sequence ID" value="SQF72379.1"/>
    <property type="molecule type" value="Genomic_DNA"/>
</dbReference>
<dbReference type="SMART" id="SM00448">
    <property type="entry name" value="REC"/>
    <property type="match status" value="1"/>
</dbReference>
<reference evidence="17 18" key="2">
    <citation type="submission" date="2018-06" db="EMBL/GenBank/DDBJ databases">
        <authorList>
            <consortium name="Pathogen Informatics"/>
            <person name="Doyle S."/>
        </authorList>
    </citation>
    <scope>NUCLEOTIDE SEQUENCE [LARGE SCALE GENOMIC DNA]</scope>
    <source>
        <strain evidence="13 18">NCTC11085</strain>
        <strain evidence="14 17">NCTC11086</strain>
    </source>
</reference>
<dbReference type="Gene3D" id="2.40.50.1020">
    <property type="entry name" value="LytTr DNA-binding domain"/>
    <property type="match status" value="1"/>
</dbReference>
<dbReference type="GO" id="GO:0003677">
    <property type="term" value="F:DNA binding"/>
    <property type="evidence" value="ECO:0007669"/>
    <property type="project" value="InterPro"/>
</dbReference>
<evidence type="ECO:0000313" key="14">
    <source>
        <dbReference type="EMBL" id="SQF72379.1"/>
    </source>
</evidence>
<dbReference type="Pfam" id="PF00072">
    <property type="entry name" value="Response_reg"/>
    <property type="match status" value="1"/>
</dbReference>
<evidence type="ECO:0000313" key="11">
    <source>
        <dbReference type="EMBL" id="RSI07111.1"/>
    </source>
</evidence>
<proteinExistence type="predicted"/>
<dbReference type="Proteomes" id="UP000266918">
    <property type="component" value="Chromosome"/>
</dbReference>
<evidence type="ECO:0000313" key="13">
    <source>
        <dbReference type="EMBL" id="SQF36713.1"/>
    </source>
</evidence>
<evidence type="ECO:0000313" key="18">
    <source>
        <dbReference type="Proteomes" id="UP000249623"/>
    </source>
</evidence>
<keyword evidence="3" id="KW-0010">Activator</keyword>
<dbReference type="EMBL" id="RJML01000007">
    <property type="protein sequence ID" value="RSI08911.1"/>
    <property type="molecule type" value="Genomic_DNA"/>
</dbReference>
<dbReference type="GO" id="GO:0000156">
    <property type="term" value="F:phosphorelay response regulator activity"/>
    <property type="evidence" value="ECO:0007669"/>
    <property type="project" value="InterPro"/>
</dbReference>
<evidence type="ECO:0000313" key="22">
    <source>
        <dbReference type="Proteomes" id="UP000509410"/>
    </source>
</evidence>
<dbReference type="AlphaFoldDB" id="A0A0B7GUD9"/>
<evidence type="ECO:0000313" key="16">
    <source>
        <dbReference type="Proteomes" id="UP000183504"/>
    </source>
</evidence>
<dbReference type="CDD" id="cd17533">
    <property type="entry name" value="REC_LytTR_AgrA-like"/>
    <property type="match status" value="1"/>
</dbReference>
<dbReference type="PROSITE" id="PS50110">
    <property type="entry name" value="RESPONSE_REGULATORY"/>
    <property type="match status" value="1"/>
</dbReference>
<dbReference type="Proteomes" id="UP000509535">
    <property type="component" value="Chromosome"/>
</dbReference>
<dbReference type="Proteomes" id="UP000509410">
    <property type="component" value="Chromosome"/>
</dbReference>
<feature type="domain" description="HTH LytTR-type" evidence="7">
    <location>
        <begin position="142"/>
        <end position="246"/>
    </location>
</feature>
<dbReference type="Proteomes" id="UP000269317">
    <property type="component" value="Unassembled WGS sequence"/>
</dbReference>
<dbReference type="InterPro" id="IPR001789">
    <property type="entry name" value="Sig_transdc_resp-reg_receiver"/>
</dbReference>
<name>A0A0B7GUD9_STRSA</name>
<sequence length="254" mass="29851">MKVLVLEDTVSHQVRMETTLAEIAEELGIDIQVQVTGKIKEFKKYIENGDVNQLYFLDIDIKGEETKGLEVAQFIRHHNPYAIIVFVTSKSEFATMTFKYKVSALDFIDKDINNDAFKNRIKDSILYTKSTLIENTNMVDYFEYSYRGNDVRMPYNDILYIETTGSSHKLRIVGKNFLKEFYGTITDIQEKDQQSKRFFSPHKSYLVNIGNIVDYDKKNREIIFYENHRCPVTRLRVKYLKDIFENKGKRVDKA</sequence>
<dbReference type="EMBL" id="CP040798">
    <property type="protein sequence ID" value="QLB51138.1"/>
    <property type="molecule type" value="Genomic_DNA"/>
</dbReference>
<dbReference type="EMBL" id="CP040556">
    <property type="protein sequence ID" value="QLB53241.1"/>
    <property type="molecule type" value="Genomic_DNA"/>
</dbReference>
<dbReference type="InterPro" id="IPR046947">
    <property type="entry name" value="LytR-like"/>
</dbReference>
<evidence type="ECO:0000313" key="15">
    <source>
        <dbReference type="EMBL" id="VDY73018.1"/>
    </source>
</evidence>
<evidence type="ECO:0000256" key="2">
    <source>
        <dbReference type="ARBA" id="ARBA00023012"/>
    </source>
</evidence>
<evidence type="ECO:0000256" key="3">
    <source>
        <dbReference type="ARBA" id="ARBA00023159"/>
    </source>
</evidence>
<accession>A0A0B7GUD9</accession>
<evidence type="ECO:0000313" key="21">
    <source>
        <dbReference type="Proteomes" id="UP000272846"/>
    </source>
</evidence>
<evidence type="ECO:0000313" key="17">
    <source>
        <dbReference type="Proteomes" id="UP000248534"/>
    </source>
</evidence>
<evidence type="ECO:0000256" key="1">
    <source>
        <dbReference type="ARBA" id="ARBA00022490"/>
    </source>
</evidence>
<evidence type="ECO:0000313" key="23">
    <source>
        <dbReference type="Proteomes" id="UP000509535"/>
    </source>
</evidence>
<organism evidence="8 16">
    <name type="scientific">Streptococcus sanguinis</name>
    <dbReference type="NCBI Taxonomy" id="1305"/>
    <lineage>
        <taxon>Bacteria</taxon>
        <taxon>Bacillati</taxon>
        <taxon>Bacillota</taxon>
        <taxon>Bacilli</taxon>
        <taxon>Lactobacillales</taxon>
        <taxon>Streptococcaceae</taxon>
        <taxon>Streptococcus</taxon>
    </lineage>
</organism>
<dbReference type="EMBL" id="LS483346">
    <property type="protein sequence ID" value="SQF36713.1"/>
    <property type="molecule type" value="Genomic_DNA"/>
</dbReference>
<comment type="function">
    <text evidence="4">Required for high-level post-exponential phase expression of a series of secreted proteins.</text>
</comment>
<dbReference type="PANTHER" id="PTHR37299">
    <property type="entry name" value="TRANSCRIPTIONAL REGULATOR-RELATED"/>
    <property type="match status" value="1"/>
</dbReference>
<dbReference type="EMBL" id="CDMW01000001">
    <property type="protein sequence ID" value="CEL91569.1"/>
    <property type="molecule type" value="Genomic_DNA"/>
</dbReference>
<feature type="modified residue" description="4-aspartylphosphate" evidence="5">
    <location>
        <position position="58"/>
    </location>
</feature>
<evidence type="ECO:0000256" key="5">
    <source>
        <dbReference type="PROSITE-ProRule" id="PRU00169"/>
    </source>
</evidence>
<keyword evidence="5" id="KW-0597">Phosphoprotein</keyword>
<reference evidence="20 21" key="3">
    <citation type="submission" date="2018-11" db="EMBL/GenBank/DDBJ databases">
        <title>Species Designations Belie Phenotypic and Genotypic Heterogeneity in Oral Streptococci.</title>
        <authorList>
            <person name="Velsko I."/>
        </authorList>
    </citation>
    <scope>NUCLEOTIDE SEQUENCE [LARGE SCALE GENOMIC DNA]</scope>
    <source>
        <strain evidence="12 20">KLC03</strain>
        <strain evidence="11 21">KLC04</strain>
    </source>
</reference>
<reference evidence="8 16" key="1">
    <citation type="submission" date="2015-01" db="EMBL/GenBank/DDBJ databases">
        <authorList>
            <person name="Pelicic Vladimir"/>
        </authorList>
    </citation>
    <scope>NUCLEOTIDE SEQUENCE [LARGE SCALE GENOMIC DNA]</scope>
    <source>
        <strain evidence="8 16">2908</strain>
    </source>
</reference>
<dbReference type="Gene3D" id="3.40.50.2300">
    <property type="match status" value="1"/>
</dbReference>
<dbReference type="Proteomes" id="UP000249623">
    <property type="component" value="Chromosome 1"/>
</dbReference>
<dbReference type="SUPFAM" id="SSF52172">
    <property type="entry name" value="CheY-like"/>
    <property type="match status" value="1"/>
</dbReference>
<evidence type="ECO:0000259" key="6">
    <source>
        <dbReference type="PROSITE" id="PS50110"/>
    </source>
</evidence>
<gene>
    <name evidence="8" type="primary">comE</name>
    <name evidence="11" type="synonym">agrA</name>
    <name evidence="12" type="ORF">D8887_08680</name>
    <name evidence="11" type="ORF">D8888_09735</name>
    <name evidence="9" type="ORF">FDP16_12160</name>
    <name evidence="10" type="ORF">FFV08_12055</name>
    <name evidence="15" type="ORF">NCTC10904_02327</name>
    <name evidence="13" type="ORF">NCTC11085_02410</name>
    <name evidence="14" type="ORF">NCTC11086_02357</name>
    <name evidence="8" type="ORF">SSV_2302</name>
</gene>
<reference evidence="15 19" key="4">
    <citation type="submission" date="2018-12" db="EMBL/GenBank/DDBJ databases">
        <authorList>
            <consortium name="Pathogen Informatics"/>
        </authorList>
    </citation>
    <scope>NUCLEOTIDE SEQUENCE [LARGE SCALE GENOMIC DNA]</scope>
    <source>
        <strain evidence="19">NCTC 10904</strain>
        <strain evidence="15">NCTC10904</strain>
    </source>
</reference>
<feature type="domain" description="Response regulatory" evidence="6">
    <location>
        <begin position="2"/>
        <end position="125"/>
    </location>
</feature>
<evidence type="ECO:0000256" key="4">
    <source>
        <dbReference type="ARBA" id="ARBA00037164"/>
    </source>
</evidence>
<evidence type="ECO:0000313" key="9">
    <source>
        <dbReference type="EMBL" id="QLB51138.1"/>
    </source>
</evidence>
<evidence type="ECO:0000313" key="12">
    <source>
        <dbReference type="EMBL" id="RSI08911.1"/>
    </source>
</evidence>
<evidence type="ECO:0000313" key="19">
    <source>
        <dbReference type="Proteomes" id="UP000266918"/>
    </source>
</evidence>
<dbReference type="InterPro" id="IPR011006">
    <property type="entry name" value="CheY-like_superfamily"/>
</dbReference>
<keyword evidence="1" id="KW-0963">Cytoplasm</keyword>
<dbReference type="PROSITE" id="PS50930">
    <property type="entry name" value="HTH_LYTTR"/>
    <property type="match status" value="1"/>
</dbReference>
<reference evidence="10 22" key="5">
    <citation type="submission" date="2019-05" db="EMBL/GenBank/DDBJ databases">
        <title>The organization of the Streptococcus sanguinis genomes.</title>
        <authorList>
            <person name="Wu C.H."/>
            <person name="Chen Y.Y.M."/>
            <person name="Wang H.Y."/>
        </authorList>
    </citation>
    <scope>NUCLEOTIDE SEQUENCE [LARGE SCALE GENOMIC DNA]</scope>
    <source>
        <strain evidence="10 22">CGMH010</strain>
    </source>
</reference>
<evidence type="ECO:0000313" key="20">
    <source>
        <dbReference type="Proteomes" id="UP000269317"/>
    </source>
</evidence>
<evidence type="ECO:0000313" key="10">
    <source>
        <dbReference type="EMBL" id="QLB53241.1"/>
    </source>
</evidence>
<dbReference type="RefSeq" id="WP_002899424.1">
    <property type="nucleotide sequence ID" value="NZ_CDMW01000001.1"/>
</dbReference>
<dbReference type="InterPro" id="IPR007492">
    <property type="entry name" value="LytTR_DNA-bd_dom"/>
</dbReference>